<reference evidence="2" key="1">
    <citation type="submission" date="2020-11" db="EMBL/GenBank/DDBJ databases">
        <authorList>
            <consortium name="DOE Joint Genome Institute"/>
            <person name="Ahrendt S."/>
            <person name="Riley R."/>
            <person name="Andreopoulos W."/>
            <person name="Labutti K."/>
            <person name="Pangilinan J."/>
            <person name="Ruiz-Duenas F.J."/>
            <person name="Barrasa J.M."/>
            <person name="Sanchez-Garcia M."/>
            <person name="Camarero S."/>
            <person name="Miyauchi S."/>
            <person name="Serrano A."/>
            <person name="Linde D."/>
            <person name="Babiker R."/>
            <person name="Drula E."/>
            <person name="Ayuso-Fernandez I."/>
            <person name="Pacheco R."/>
            <person name="Padilla G."/>
            <person name="Ferreira P."/>
            <person name="Barriuso J."/>
            <person name="Kellner H."/>
            <person name="Castanera R."/>
            <person name="Alfaro M."/>
            <person name="Ramirez L."/>
            <person name="Pisabarro A.G."/>
            <person name="Kuo A."/>
            <person name="Tritt A."/>
            <person name="Lipzen A."/>
            <person name="He G."/>
            <person name="Yan M."/>
            <person name="Ng V."/>
            <person name="Cullen D."/>
            <person name="Martin F."/>
            <person name="Rosso M.-N."/>
            <person name="Henrissat B."/>
            <person name="Hibbett D."/>
            <person name="Martinez A.T."/>
            <person name="Grigoriev I.V."/>
        </authorList>
    </citation>
    <scope>NUCLEOTIDE SEQUENCE</scope>
    <source>
        <strain evidence="2">CBS 247.69</strain>
    </source>
</reference>
<keyword evidence="3" id="KW-1185">Reference proteome</keyword>
<evidence type="ECO:0000256" key="1">
    <source>
        <dbReference type="SAM" id="MobiDB-lite"/>
    </source>
</evidence>
<dbReference type="Proteomes" id="UP000807353">
    <property type="component" value="Unassembled WGS sequence"/>
</dbReference>
<dbReference type="OrthoDB" id="59699at2759"/>
<dbReference type="Gene3D" id="3.40.50.300">
    <property type="entry name" value="P-loop containing nucleotide triphosphate hydrolases"/>
    <property type="match status" value="1"/>
</dbReference>
<accession>A0A9P5Y370</accession>
<protein>
    <recommendedName>
        <fullName evidence="4">G domain-containing protein</fullName>
    </recommendedName>
</protein>
<organism evidence="2 3">
    <name type="scientific">Collybia nuda</name>
    <dbReference type="NCBI Taxonomy" id="64659"/>
    <lineage>
        <taxon>Eukaryota</taxon>
        <taxon>Fungi</taxon>
        <taxon>Dikarya</taxon>
        <taxon>Basidiomycota</taxon>
        <taxon>Agaricomycotina</taxon>
        <taxon>Agaricomycetes</taxon>
        <taxon>Agaricomycetidae</taxon>
        <taxon>Agaricales</taxon>
        <taxon>Tricholomatineae</taxon>
        <taxon>Clitocybaceae</taxon>
        <taxon>Collybia</taxon>
    </lineage>
</organism>
<comment type="caution">
    <text evidence="2">The sequence shown here is derived from an EMBL/GenBank/DDBJ whole genome shotgun (WGS) entry which is preliminary data.</text>
</comment>
<dbReference type="CDD" id="cd00882">
    <property type="entry name" value="Ras_like_GTPase"/>
    <property type="match status" value="1"/>
</dbReference>
<dbReference type="EMBL" id="MU150283">
    <property type="protein sequence ID" value="KAF9461473.1"/>
    <property type="molecule type" value="Genomic_DNA"/>
</dbReference>
<sequence length="386" mass="43565">MPNLQPDAGQRSSSDPNPNAKKTKKNIASRVISKLRNLFRQPANVSSTQPNIPNRVKSEKYHTEHLQPHTLVRTSTSAEERSSRLADETGQSTTIASLRLNILSETDSEYHTEDRLRPNTRVRTSTEPQDRYAEFKEGGGRFRVLIIGGANAGKMTILKKICNTTGKPEIYDSKGRRIDASTFESTIMHGEHDITNEMVFRSNPKLVFHVSCGFEAGGVDEIRKIKDFVAERAKSAYMPNQVHVIWYCIALDDNGPITNAENQFFSMPRIGKVPMIVVFTKCEALRTKVVGEIEEAGHNLDEAAQKAQNYIEEQLKNFQGVFEKMIYLPKGYVNLQDINKPQKNCEALIKCTADVLDSNILQRVFISTQRNNLGLAKEYSLRQTIF</sequence>
<proteinExistence type="predicted"/>
<feature type="compositionally biased region" description="Basic and acidic residues" evidence="1">
    <location>
        <begin position="78"/>
        <end position="87"/>
    </location>
</feature>
<name>A0A9P5Y370_9AGAR</name>
<feature type="region of interest" description="Disordered" evidence="1">
    <location>
        <begin position="1"/>
        <end position="27"/>
    </location>
</feature>
<dbReference type="InterPro" id="IPR027417">
    <property type="entry name" value="P-loop_NTPase"/>
</dbReference>
<feature type="region of interest" description="Disordered" evidence="1">
    <location>
        <begin position="106"/>
        <end position="128"/>
    </location>
</feature>
<dbReference type="AlphaFoldDB" id="A0A9P5Y370"/>
<evidence type="ECO:0000313" key="3">
    <source>
        <dbReference type="Proteomes" id="UP000807353"/>
    </source>
</evidence>
<evidence type="ECO:0000313" key="2">
    <source>
        <dbReference type="EMBL" id="KAF9461473.1"/>
    </source>
</evidence>
<gene>
    <name evidence="2" type="ORF">BDZ94DRAFT_1167552</name>
</gene>
<evidence type="ECO:0008006" key="4">
    <source>
        <dbReference type="Google" id="ProtNLM"/>
    </source>
</evidence>
<feature type="region of interest" description="Disordered" evidence="1">
    <location>
        <begin position="60"/>
        <end position="92"/>
    </location>
</feature>
<feature type="compositionally biased region" description="Basic and acidic residues" evidence="1">
    <location>
        <begin position="108"/>
        <end position="117"/>
    </location>
</feature>
<dbReference type="SUPFAM" id="SSF52540">
    <property type="entry name" value="P-loop containing nucleoside triphosphate hydrolases"/>
    <property type="match status" value="1"/>
</dbReference>